<organism evidence="8 9">
    <name type="scientific">Paralabilibaculum antarcticum</name>
    <dbReference type="NCBI Taxonomy" id="2912572"/>
    <lineage>
        <taxon>Bacteria</taxon>
        <taxon>Pseudomonadati</taxon>
        <taxon>Bacteroidota</taxon>
        <taxon>Bacteroidia</taxon>
        <taxon>Marinilabiliales</taxon>
        <taxon>Marinifilaceae</taxon>
        <taxon>Paralabilibaculum</taxon>
    </lineage>
</organism>
<dbReference type="CDD" id="cd16350">
    <property type="entry name" value="VOC_like"/>
    <property type="match status" value="1"/>
</dbReference>
<comment type="similarity">
    <text evidence="5">Belongs to the 2-oxoadipate dioxygenase/decarboxylase family.</text>
</comment>
<keyword evidence="9" id="KW-1185">Reference proteome</keyword>
<evidence type="ECO:0000256" key="7">
    <source>
        <dbReference type="ARBA" id="ARBA00035045"/>
    </source>
</evidence>
<protein>
    <recommendedName>
        <fullName evidence="6">2-oxoadipate dioxygenase/decarboxylase</fullName>
        <ecNumber evidence="6">1.13.11.93</ecNumber>
    </recommendedName>
    <alternativeName>
        <fullName evidence="7">2-hydroxyglutarate synthase</fullName>
    </alternativeName>
</protein>
<evidence type="ECO:0000256" key="2">
    <source>
        <dbReference type="ARBA" id="ARBA00022964"/>
    </source>
</evidence>
<dbReference type="PANTHER" id="PTHR31136:SF5">
    <property type="entry name" value="2-OXOADIPATE DIOXYGENASE_DECARBOXYLASE, CHLOROPLASTIC"/>
    <property type="match status" value="1"/>
</dbReference>
<keyword evidence="3" id="KW-0560">Oxidoreductase</keyword>
<keyword evidence="4" id="KW-0408">Iron</keyword>
<accession>A0ABT5VVK7</accession>
<dbReference type="EC" id="1.13.11.93" evidence="6"/>
<evidence type="ECO:0000256" key="3">
    <source>
        <dbReference type="ARBA" id="ARBA00023002"/>
    </source>
</evidence>
<comment type="caution">
    <text evidence="8">The sequence shown here is derived from an EMBL/GenBank/DDBJ whole genome shotgun (WGS) entry which is preliminary data.</text>
</comment>
<dbReference type="EMBL" id="JAKJSC010000004">
    <property type="protein sequence ID" value="MDE5419449.1"/>
    <property type="molecule type" value="Genomic_DNA"/>
</dbReference>
<dbReference type="SMART" id="SM01150">
    <property type="entry name" value="DUF1338"/>
    <property type="match status" value="1"/>
</dbReference>
<dbReference type="PANTHER" id="PTHR31136">
    <property type="entry name" value="DUF1338 DOMAIN-CONTAINING PROTEIN"/>
    <property type="match status" value="1"/>
</dbReference>
<evidence type="ECO:0000313" key="8">
    <source>
        <dbReference type="EMBL" id="MDE5419449.1"/>
    </source>
</evidence>
<comment type="cofactor">
    <cofactor evidence="1">
        <name>Fe(2+)</name>
        <dbReference type="ChEBI" id="CHEBI:29033"/>
    </cofactor>
</comment>
<sequence length="267" mass="30965">MQKQIFNELWKRYTAQNPSAQAIHDLFTKEGENVINDHVAFRTFDDPRMNIQILAKKFVKAGYEYKGEYKFEDKHLNAVHLEHPSEENAPRVFISELILSEFSEDFQNLIKKRINSVGNAYYGDPDMIYKGRVWGKPSYAEYETLRKESEYAAWLYVHGFRVNHFTVSINALKKYDSIEKVNQFIKDCGFEMNASGGEIKGTPEKLLQQSSTLSEIIKVEFEEGTYEIPACFYEFAIRYPDESGEIFSGFIAANANKIFDSSNFREV</sequence>
<gene>
    <name evidence="8" type="ORF">L3049_15740</name>
</gene>
<evidence type="ECO:0000256" key="6">
    <source>
        <dbReference type="ARBA" id="ARBA00035023"/>
    </source>
</evidence>
<reference evidence="8 9" key="1">
    <citation type="submission" date="2022-01" db="EMBL/GenBank/DDBJ databases">
        <title>Labilibaculum sp. nov, a marine bacterium isolated from Antarctica.</title>
        <authorList>
            <person name="Dai W."/>
        </authorList>
    </citation>
    <scope>NUCLEOTIDE SEQUENCE [LARGE SCALE GENOMIC DNA]</scope>
    <source>
        <strain evidence="8 9">DW002</strain>
    </source>
</reference>
<evidence type="ECO:0000256" key="4">
    <source>
        <dbReference type="ARBA" id="ARBA00023004"/>
    </source>
</evidence>
<proteinExistence type="inferred from homology"/>
<name>A0ABT5VVK7_9BACT</name>
<evidence type="ECO:0000313" key="9">
    <source>
        <dbReference type="Proteomes" id="UP001528920"/>
    </source>
</evidence>
<evidence type="ECO:0000256" key="5">
    <source>
        <dbReference type="ARBA" id="ARBA00035013"/>
    </source>
</evidence>
<dbReference type="Gene3D" id="3.10.180.50">
    <property type="match status" value="1"/>
</dbReference>
<dbReference type="Pfam" id="PF07063">
    <property type="entry name" value="HGLS"/>
    <property type="match status" value="2"/>
</dbReference>
<dbReference type="RefSeq" id="WP_275110779.1">
    <property type="nucleotide sequence ID" value="NZ_JAKJSC010000004.1"/>
</dbReference>
<keyword evidence="2" id="KW-0223">Dioxygenase</keyword>
<dbReference type="Proteomes" id="UP001528920">
    <property type="component" value="Unassembled WGS sequence"/>
</dbReference>
<evidence type="ECO:0000256" key="1">
    <source>
        <dbReference type="ARBA" id="ARBA00001954"/>
    </source>
</evidence>
<dbReference type="InterPro" id="IPR009770">
    <property type="entry name" value="HGLS"/>
</dbReference>